<keyword evidence="2" id="KW-1185">Reference proteome</keyword>
<organism evidence="1 2">
    <name type="scientific">Noviherbaspirillum pedocola</name>
    <dbReference type="NCBI Taxonomy" id="2801341"/>
    <lineage>
        <taxon>Bacteria</taxon>
        <taxon>Pseudomonadati</taxon>
        <taxon>Pseudomonadota</taxon>
        <taxon>Betaproteobacteria</taxon>
        <taxon>Burkholderiales</taxon>
        <taxon>Oxalobacteraceae</taxon>
        <taxon>Noviherbaspirillum</taxon>
    </lineage>
</organism>
<name>A0A934T4A3_9BURK</name>
<reference evidence="1" key="1">
    <citation type="submission" date="2021-01" db="EMBL/GenBank/DDBJ databases">
        <title>Genome sequence of strain Noviherbaspirillum sp. DKR-6.</title>
        <authorList>
            <person name="Chaudhary D.K."/>
        </authorList>
    </citation>
    <scope>NUCLEOTIDE SEQUENCE</scope>
    <source>
        <strain evidence="1">DKR-6</strain>
    </source>
</reference>
<dbReference type="EMBL" id="JAEPBG010000043">
    <property type="protein sequence ID" value="MBK4739208.1"/>
    <property type="molecule type" value="Genomic_DNA"/>
</dbReference>
<sequence>MRAVTQKELDALVLAAETVRHEGARLSQLAINVNTVTLGMVADGRPADAVVFGAGAVEAIEAEKNRMYADFERAAFNFTGEPRLPGEDAEGYFYRIASMTEAETLLSPIRNGLRLELWRKH</sequence>
<comment type="caution">
    <text evidence="1">The sequence shown here is derived from an EMBL/GenBank/DDBJ whole genome shotgun (WGS) entry which is preliminary data.</text>
</comment>
<evidence type="ECO:0000313" key="1">
    <source>
        <dbReference type="EMBL" id="MBK4739208.1"/>
    </source>
</evidence>
<dbReference type="RefSeq" id="WP_200598578.1">
    <property type="nucleotide sequence ID" value="NZ_JAEPBG010000043.1"/>
</dbReference>
<dbReference type="AlphaFoldDB" id="A0A934T4A3"/>
<gene>
    <name evidence="1" type="ORF">JJB74_31840</name>
</gene>
<dbReference type="Proteomes" id="UP000622890">
    <property type="component" value="Unassembled WGS sequence"/>
</dbReference>
<accession>A0A934T4A3</accession>
<proteinExistence type="predicted"/>
<evidence type="ECO:0000313" key="2">
    <source>
        <dbReference type="Proteomes" id="UP000622890"/>
    </source>
</evidence>
<protein>
    <submittedName>
        <fullName evidence="1">Uncharacterized protein</fullName>
    </submittedName>
</protein>